<reference evidence="2 3" key="1">
    <citation type="submission" date="2019-02" db="EMBL/GenBank/DDBJ databases">
        <title>Genome sequencing of the rare red list fungi Hericium alpestre (H. flagellum).</title>
        <authorList>
            <person name="Buettner E."/>
            <person name="Kellner H."/>
        </authorList>
    </citation>
    <scope>NUCLEOTIDE SEQUENCE [LARGE SCALE GENOMIC DNA]</scope>
    <source>
        <strain evidence="2 3">DSM 108284</strain>
    </source>
</reference>
<comment type="caution">
    <text evidence="2">The sequence shown here is derived from an EMBL/GenBank/DDBJ whole genome shotgun (WGS) entry which is preliminary data.</text>
</comment>
<evidence type="ECO:0000313" key="3">
    <source>
        <dbReference type="Proteomes" id="UP000298061"/>
    </source>
</evidence>
<keyword evidence="3" id="KW-1185">Reference proteome</keyword>
<dbReference type="EMBL" id="SFCI01002793">
    <property type="protein sequence ID" value="TFY73502.1"/>
    <property type="molecule type" value="Genomic_DNA"/>
</dbReference>
<feature type="compositionally biased region" description="Low complexity" evidence="1">
    <location>
        <begin position="1"/>
        <end position="13"/>
    </location>
</feature>
<gene>
    <name evidence="2" type="ORF">EWM64_g10510</name>
</gene>
<organism evidence="2 3">
    <name type="scientific">Hericium alpestre</name>
    <dbReference type="NCBI Taxonomy" id="135208"/>
    <lineage>
        <taxon>Eukaryota</taxon>
        <taxon>Fungi</taxon>
        <taxon>Dikarya</taxon>
        <taxon>Basidiomycota</taxon>
        <taxon>Agaricomycotina</taxon>
        <taxon>Agaricomycetes</taxon>
        <taxon>Russulales</taxon>
        <taxon>Hericiaceae</taxon>
        <taxon>Hericium</taxon>
    </lineage>
</organism>
<feature type="compositionally biased region" description="Low complexity" evidence="1">
    <location>
        <begin position="22"/>
        <end position="32"/>
    </location>
</feature>
<name>A0A4Y9ZFZ3_9AGAM</name>
<dbReference type="Proteomes" id="UP000298061">
    <property type="component" value="Unassembled WGS sequence"/>
</dbReference>
<accession>A0A4Y9ZFZ3</accession>
<feature type="region of interest" description="Disordered" evidence="1">
    <location>
        <begin position="1"/>
        <end position="119"/>
    </location>
</feature>
<sequence>MSASSTPSASPGSVQPLHQPQARSASRRAAGAPWQYHQWAAEPGAWDGRESTVGEEDGEGPEPDKIGAAKKKHFTKGANPMQPLFAQKEVSDDEADAAAISSAAHSSDEKMAAEDDNPF</sequence>
<evidence type="ECO:0000256" key="1">
    <source>
        <dbReference type="SAM" id="MobiDB-lite"/>
    </source>
</evidence>
<evidence type="ECO:0000313" key="2">
    <source>
        <dbReference type="EMBL" id="TFY73502.1"/>
    </source>
</evidence>
<protein>
    <submittedName>
        <fullName evidence="2">Uncharacterized protein</fullName>
    </submittedName>
</protein>
<dbReference type="AlphaFoldDB" id="A0A4Y9ZFZ3"/>
<proteinExistence type="predicted"/>